<feature type="chain" id="PRO_5047490136" description="Thioredoxin domain-containing protein" evidence="1">
    <location>
        <begin position="23"/>
        <end position="162"/>
    </location>
</feature>
<sequence>MRFRTALKALLLAALLTCNSQAQESFIKTFNPGSYQQILRENAGQAFILAIWSVDCPSCIKDMSVLSQIRQNHPDVKIVMLSTDEPGATPEVKNILARHALSDLENWIFGSDDAQKLRYEIDPGWYGELPRTYFFTAGHARTAKSGALKAEELEAQITRIKP</sequence>
<dbReference type="Gene3D" id="3.40.30.10">
    <property type="entry name" value="Glutaredoxin"/>
    <property type="match status" value="1"/>
</dbReference>
<reference evidence="2 3" key="1">
    <citation type="submission" date="2022-07" db="EMBL/GenBank/DDBJ databases">
        <title>Methylomonas rivi sp. nov., Methylomonas rosea sp. nov., Methylomonas aureus sp. nov. and Methylomonas subterranea sp. nov., four novel methanotrophs isolated from a freshwater creek and the deep terrestrial subsurface.</title>
        <authorList>
            <person name="Abin C."/>
            <person name="Sankaranarayanan K."/>
            <person name="Garner C."/>
            <person name="Sindelar R."/>
            <person name="Kotary K."/>
            <person name="Garner R."/>
            <person name="Barclay S."/>
            <person name="Lawson P."/>
            <person name="Krumholz L."/>
        </authorList>
    </citation>
    <scope>NUCLEOTIDE SEQUENCE [LARGE SCALE GENOMIC DNA]</scope>
    <source>
        <strain evidence="2 3">WSC-6</strain>
    </source>
</reference>
<dbReference type="EMBL" id="JANIBK010000056">
    <property type="protein sequence ID" value="MCQ8129123.1"/>
    <property type="molecule type" value="Genomic_DNA"/>
</dbReference>
<evidence type="ECO:0000313" key="2">
    <source>
        <dbReference type="EMBL" id="MCQ8129123.1"/>
    </source>
</evidence>
<organism evidence="2 3">
    <name type="scientific">Methylomonas rivi</name>
    <dbReference type="NCBI Taxonomy" id="2952226"/>
    <lineage>
        <taxon>Bacteria</taxon>
        <taxon>Pseudomonadati</taxon>
        <taxon>Pseudomonadota</taxon>
        <taxon>Gammaproteobacteria</taxon>
        <taxon>Methylococcales</taxon>
        <taxon>Methylococcaceae</taxon>
        <taxon>Methylomonas</taxon>
    </lineage>
</organism>
<protein>
    <recommendedName>
        <fullName evidence="4">Thioredoxin domain-containing protein</fullName>
    </recommendedName>
</protein>
<proteinExistence type="predicted"/>
<evidence type="ECO:0008006" key="4">
    <source>
        <dbReference type="Google" id="ProtNLM"/>
    </source>
</evidence>
<accession>A0ABT1U6J2</accession>
<evidence type="ECO:0000313" key="3">
    <source>
        <dbReference type="Proteomes" id="UP001524586"/>
    </source>
</evidence>
<evidence type="ECO:0000256" key="1">
    <source>
        <dbReference type="SAM" id="SignalP"/>
    </source>
</evidence>
<name>A0ABT1U6J2_9GAMM</name>
<feature type="signal peptide" evidence="1">
    <location>
        <begin position="1"/>
        <end position="22"/>
    </location>
</feature>
<gene>
    <name evidence="2" type="ORF">NP596_11725</name>
</gene>
<keyword evidence="1" id="KW-0732">Signal</keyword>
<keyword evidence="3" id="KW-1185">Reference proteome</keyword>
<dbReference type="RefSeq" id="WP_256615550.1">
    <property type="nucleotide sequence ID" value="NZ_JANIBK010000056.1"/>
</dbReference>
<comment type="caution">
    <text evidence="2">The sequence shown here is derived from an EMBL/GenBank/DDBJ whole genome shotgun (WGS) entry which is preliminary data.</text>
</comment>
<dbReference type="InterPro" id="IPR036249">
    <property type="entry name" value="Thioredoxin-like_sf"/>
</dbReference>
<dbReference type="Proteomes" id="UP001524586">
    <property type="component" value="Unassembled WGS sequence"/>
</dbReference>
<dbReference type="SUPFAM" id="SSF52833">
    <property type="entry name" value="Thioredoxin-like"/>
    <property type="match status" value="1"/>
</dbReference>